<accession>A0ABU2HRU4</accession>
<dbReference type="RefSeq" id="WP_311159920.1">
    <property type="nucleotide sequence ID" value="NZ_JAVQLW010000001.1"/>
</dbReference>
<evidence type="ECO:0000259" key="2">
    <source>
        <dbReference type="SMART" id="SM00867"/>
    </source>
</evidence>
<comment type="caution">
    <text evidence="3">The sequence shown here is derived from an EMBL/GenBank/DDBJ whole genome shotgun (WGS) entry which is preliminary data.</text>
</comment>
<organism evidence="3 4">
    <name type="scientific">Paracoccus aurantius</name>
    <dbReference type="NCBI Taxonomy" id="3073814"/>
    <lineage>
        <taxon>Bacteria</taxon>
        <taxon>Pseudomonadati</taxon>
        <taxon>Pseudomonadota</taxon>
        <taxon>Alphaproteobacteria</taxon>
        <taxon>Rhodobacterales</taxon>
        <taxon>Paracoccaceae</taxon>
        <taxon>Paracoccus</taxon>
    </lineage>
</organism>
<dbReference type="InterPro" id="IPR036761">
    <property type="entry name" value="TTHA0802/YceI-like_sf"/>
</dbReference>
<dbReference type="SUPFAM" id="SSF101874">
    <property type="entry name" value="YceI-like"/>
    <property type="match status" value="1"/>
</dbReference>
<feature type="signal peptide" evidence="1">
    <location>
        <begin position="1"/>
        <end position="21"/>
    </location>
</feature>
<gene>
    <name evidence="3" type="ORF">RGQ15_09255</name>
</gene>
<dbReference type="Gene3D" id="2.40.128.110">
    <property type="entry name" value="Lipid/polyisoprenoid-binding, YceI-like"/>
    <property type="match status" value="1"/>
</dbReference>
<dbReference type="Pfam" id="PF04264">
    <property type="entry name" value="YceI"/>
    <property type="match status" value="1"/>
</dbReference>
<reference evidence="4" key="1">
    <citation type="submission" date="2023-07" db="EMBL/GenBank/DDBJ databases">
        <title>Paracoccus sp. MBLB3053 whole genome sequence.</title>
        <authorList>
            <person name="Hwang C.Y."/>
            <person name="Cho E.-S."/>
            <person name="Seo M.-J."/>
        </authorList>
    </citation>
    <scope>NUCLEOTIDE SEQUENCE [LARGE SCALE GENOMIC DNA]</scope>
    <source>
        <strain evidence="4">MBLB3053</strain>
    </source>
</reference>
<dbReference type="InterPro" id="IPR007372">
    <property type="entry name" value="Lipid/polyisoprenoid-bd_YceI"/>
</dbReference>
<evidence type="ECO:0000256" key="1">
    <source>
        <dbReference type="SAM" id="SignalP"/>
    </source>
</evidence>
<proteinExistence type="predicted"/>
<dbReference type="PANTHER" id="PTHR34406">
    <property type="entry name" value="PROTEIN YCEI"/>
    <property type="match status" value="1"/>
</dbReference>
<dbReference type="PANTHER" id="PTHR34406:SF1">
    <property type="entry name" value="PROTEIN YCEI"/>
    <property type="match status" value="1"/>
</dbReference>
<feature type="domain" description="Lipid/polyisoprenoid-binding YceI-like" evidence="2">
    <location>
        <begin position="25"/>
        <end position="190"/>
    </location>
</feature>
<name>A0ABU2HRU4_9RHOB</name>
<feature type="chain" id="PRO_5045960718" evidence="1">
    <location>
        <begin position="22"/>
        <end position="193"/>
    </location>
</feature>
<dbReference type="SMART" id="SM00867">
    <property type="entry name" value="YceI"/>
    <property type="match status" value="1"/>
</dbReference>
<protein>
    <submittedName>
        <fullName evidence="3">YceI family protein</fullName>
    </submittedName>
</protein>
<dbReference type="Proteomes" id="UP001269144">
    <property type="component" value="Unassembled WGS sequence"/>
</dbReference>
<keyword evidence="1" id="KW-0732">Signal</keyword>
<dbReference type="EMBL" id="JAVQLW010000001">
    <property type="protein sequence ID" value="MDS9467752.1"/>
    <property type="molecule type" value="Genomic_DNA"/>
</dbReference>
<keyword evidence="4" id="KW-1185">Reference proteome</keyword>
<sequence length="193" mass="20336">MKSFVSPVIAFSLLSAGAALAEPVVYDFDPSHSQVVFEYSHMGFSTSTGIINGVTGTLQLDAENPENSTVEATIPLSGLHTVSPDLDQHIFGADFFNADRGEAVATFKSTKVEPNGDKEAKVTGDFTVNGVTKPVVLDVDLNQIAAHPMTGKEAAGFDAETVLKRSDFNMGKFAPAVSDDVAIAITVEAIKAE</sequence>
<evidence type="ECO:0000313" key="3">
    <source>
        <dbReference type="EMBL" id="MDS9467752.1"/>
    </source>
</evidence>
<evidence type="ECO:0000313" key="4">
    <source>
        <dbReference type="Proteomes" id="UP001269144"/>
    </source>
</evidence>